<comment type="caution">
    <text evidence="2">The sequence shown here is derived from an EMBL/GenBank/DDBJ whole genome shotgun (WGS) entry which is preliminary data.</text>
</comment>
<keyword evidence="1" id="KW-0732">Signal</keyword>
<evidence type="ECO:0000313" key="3">
    <source>
        <dbReference type="Proteomes" id="UP000281406"/>
    </source>
</evidence>
<protein>
    <recommendedName>
        <fullName evidence="4">Secreted protein</fullName>
    </recommendedName>
</protein>
<keyword evidence="3" id="KW-1185">Reference proteome</keyword>
<reference evidence="2 3" key="1">
    <citation type="submission" date="2018-10" db="EMBL/GenBank/DDBJ databases">
        <title>Genome assembly for a Yunnan-Guizhou Plateau 3E fish, Anabarilius grahami (Regan), and its evolutionary and genetic applications.</title>
        <authorList>
            <person name="Jiang W."/>
        </authorList>
    </citation>
    <scope>NUCLEOTIDE SEQUENCE [LARGE SCALE GENOMIC DNA]</scope>
    <source>
        <strain evidence="2">AG-KIZ</strain>
        <tissue evidence="2">Muscle</tissue>
    </source>
</reference>
<organism evidence="2 3">
    <name type="scientific">Anabarilius grahami</name>
    <name type="common">Kanglang fish</name>
    <name type="synonym">Barilius grahami</name>
    <dbReference type="NCBI Taxonomy" id="495550"/>
    <lineage>
        <taxon>Eukaryota</taxon>
        <taxon>Metazoa</taxon>
        <taxon>Chordata</taxon>
        <taxon>Craniata</taxon>
        <taxon>Vertebrata</taxon>
        <taxon>Euteleostomi</taxon>
        <taxon>Actinopterygii</taxon>
        <taxon>Neopterygii</taxon>
        <taxon>Teleostei</taxon>
        <taxon>Ostariophysi</taxon>
        <taxon>Cypriniformes</taxon>
        <taxon>Xenocyprididae</taxon>
        <taxon>Xenocypridinae</taxon>
        <taxon>Xenocypridinae incertae sedis</taxon>
        <taxon>Anabarilius</taxon>
    </lineage>
</organism>
<dbReference type="Proteomes" id="UP000281406">
    <property type="component" value="Unassembled WGS sequence"/>
</dbReference>
<feature type="chain" id="PRO_5018261364" description="Secreted protein" evidence="1">
    <location>
        <begin position="22"/>
        <end position="117"/>
    </location>
</feature>
<dbReference type="OrthoDB" id="419189at2759"/>
<gene>
    <name evidence="2" type="ORF">DPX16_6395</name>
</gene>
<evidence type="ECO:0008006" key="4">
    <source>
        <dbReference type="Google" id="ProtNLM"/>
    </source>
</evidence>
<dbReference type="EMBL" id="RJVU01035944">
    <property type="protein sequence ID" value="ROL47215.1"/>
    <property type="molecule type" value="Genomic_DNA"/>
</dbReference>
<evidence type="ECO:0000313" key="2">
    <source>
        <dbReference type="EMBL" id="ROL47215.1"/>
    </source>
</evidence>
<dbReference type="AlphaFoldDB" id="A0A3N0YLX7"/>
<proteinExistence type="predicted"/>
<accession>A0A3N0YLX7</accession>
<sequence>MYFWSLFTWILLSLLYQPVAGLLQFTAAELLRLRDHLSEPMPEVLHLHPDIALIPRRRYIHRGSRRNFHLDNSKAITSLWSTTRRPPRSSGNKLQLGVVISEECVHGCMWRQVIGVE</sequence>
<evidence type="ECO:0000256" key="1">
    <source>
        <dbReference type="SAM" id="SignalP"/>
    </source>
</evidence>
<name>A0A3N0YLX7_ANAGA</name>
<feature type="signal peptide" evidence="1">
    <location>
        <begin position="1"/>
        <end position="21"/>
    </location>
</feature>